<keyword evidence="2" id="KW-0805">Transcription regulation</keyword>
<evidence type="ECO:0000256" key="2">
    <source>
        <dbReference type="ARBA" id="ARBA00023015"/>
    </source>
</evidence>
<evidence type="ECO:0000256" key="5">
    <source>
        <dbReference type="ARBA" id="ARBA00023163"/>
    </source>
</evidence>
<gene>
    <name evidence="8" type="ORF">AVDCRST_MAG56-715</name>
</gene>
<evidence type="ECO:0000259" key="6">
    <source>
        <dbReference type="Pfam" id="PF04542"/>
    </source>
</evidence>
<dbReference type="GO" id="GO:0006352">
    <property type="term" value="P:DNA-templated transcription initiation"/>
    <property type="evidence" value="ECO:0007669"/>
    <property type="project" value="InterPro"/>
</dbReference>
<dbReference type="InterPro" id="IPR007627">
    <property type="entry name" value="RNA_pol_sigma70_r2"/>
</dbReference>
<dbReference type="AlphaFoldDB" id="A0A6J4HKZ4"/>
<keyword evidence="5" id="KW-0804">Transcription</keyword>
<dbReference type="PANTHER" id="PTHR43133:SF8">
    <property type="entry name" value="RNA POLYMERASE SIGMA FACTOR HI_1459-RELATED"/>
    <property type="match status" value="1"/>
</dbReference>
<dbReference type="Gene3D" id="1.10.10.10">
    <property type="entry name" value="Winged helix-like DNA-binding domain superfamily/Winged helix DNA-binding domain"/>
    <property type="match status" value="1"/>
</dbReference>
<dbReference type="InterPro" id="IPR014284">
    <property type="entry name" value="RNA_pol_sigma-70_dom"/>
</dbReference>
<protein>
    <submittedName>
        <fullName evidence="8">RNA polymerase ECF-type sigma factor</fullName>
    </submittedName>
</protein>
<dbReference type="EMBL" id="CADCTQ010000064">
    <property type="protein sequence ID" value="CAA9226209.1"/>
    <property type="molecule type" value="Genomic_DNA"/>
</dbReference>
<name>A0A6J4HKZ4_9SPHI</name>
<reference evidence="8" key="1">
    <citation type="submission" date="2020-02" db="EMBL/GenBank/DDBJ databases">
        <authorList>
            <person name="Meier V. D."/>
        </authorList>
    </citation>
    <scope>NUCLEOTIDE SEQUENCE</scope>
    <source>
        <strain evidence="8">AVDCRST_MAG56</strain>
    </source>
</reference>
<evidence type="ECO:0000256" key="3">
    <source>
        <dbReference type="ARBA" id="ARBA00023082"/>
    </source>
</evidence>
<dbReference type="InterPro" id="IPR039425">
    <property type="entry name" value="RNA_pol_sigma-70-like"/>
</dbReference>
<keyword evidence="4" id="KW-0238">DNA-binding</keyword>
<dbReference type="Gene3D" id="1.10.1740.10">
    <property type="match status" value="1"/>
</dbReference>
<evidence type="ECO:0000259" key="7">
    <source>
        <dbReference type="Pfam" id="PF08281"/>
    </source>
</evidence>
<dbReference type="GO" id="GO:0003677">
    <property type="term" value="F:DNA binding"/>
    <property type="evidence" value="ECO:0007669"/>
    <property type="project" value="UniProtKB-KW"/>
</dbReference>
<evidence type="ECO:0000256" key="4">
    <source>
        <dbReference type="ARBA" id="ARBA00023125"/>
    </source>
</evidence>
<organism evidence="8">
    <name type="scientific">uncultured Cytophagales bacterium</name>
    <dbReference type="NCBI Taxonomy" id="158755"/>
    <lineage>
        <taxon>Bacteria</taxon>
        <taxon>Pseudomonadati</taxon>
        <taxon>Bacteroidota</taxon>
        <taxon>Sphingobacteriia</taxon>
        <taxon>Sphingobacteriales</taxon>
        <taxon>environmental samples</taxon>
    </lineage>
</organism>
<evidence type="ECO:0000256" key="1">
    <source>
        <dbReference type="ARBA" id="ARBA00010641"/>
    </source>
</evidence>
<accession>A0A6J4HKZ4</accession>
<evidence type="ECO:0000313" key="8">
    <source>
        <dbReference type="EMBL" id="CAA9226209.1"/>
    </source>
</evidence>
<dbReference type="SUPFAM" id="SSF88946">
    <property type="entry name" value="Sigma2 domain of RNA polymerase sigma factors"/>
    <property type="match status" value="1"/>
</dbReference>
<dbReference type="Pfam" id="PF04542">
    <property type="entry name" value="Sigma70_r2"/>
    <property type="match status" value="1"/>
</dbReference>
<dbReference type="InterPro" id="IPR036388">
    <property type="entry name" value="WH-like_DNA-bd_sf"/>
</dbReference>
<comment type="similarity">
    <text evidence="1">Belongs to the sigma-70 factor family. ECF subfamily.</text>
</comment>
<dbReference type="SUPFAM" id="SSF88659">
    <property type="entry name" value="Sigma3 and sigma4 domains of RNA polymerase sigma factors"/>
    <property type="match status" value="1"/>
</dbReference>
<dbReference type="Pfam" id="PF08281">
    <property type="entry name" value="Sigma70_r4_2"/>
    <property type="match status" value="1"/>
</dbReference>
<sequence length="187" mass="22001">MAPSDPPRQKIVQTVKDYGKRLFRFIRGKVRSDEDAEDILQEVWYQLSHSVNVNEIEQMSSWLFRVARNKIIDKYRRQTPLPLPLGTPGDDEAEGAFLLRELLLADPADPETEYFREVFWQALFAALEELPENQRQVFVWNELEAMTLQEIAGRTGQNLKTIISRKGYAVKHLRKRLEVLYRDYFND</sequence>
<dbReference type="InterPro" id="IPR013325">
    <property type="entry name" value="RNA_pol_sigma_r2"/>
</dbReference>
<feature type="domain" description="RNA polymerase sigma factor 70 region 4 type 2" evidence="7">
    <location>
        <begin position="121"/>
        <end position="171"/>
    </location>
</feature>
<dbReference type="NCBIfam" id="TIGR02937">
    <property type="entry name" value="sigma70-ECF"/>
    <property type="match status" value="1"/>
</dbReference>
<proteinExistence type="inferred from homology"/>
<keyword evidence="3" id="KW-0731">Sigma factor</keyword>
<dbReference type="InterPro" id="IPR013249">
    <property type="entry name" value="RNA_pol_sigma70_r4_t2"/>
</dbReference>
<feature type="domain" description="RNA polymerase sigma-70 region 2" evidence="6">
    <location>
        <begin position="15"/>
        <end position="79"/>
    </location>
</feature>
<dbReference type="GO" id="GO:0016987">
    <property type="term" value="F:sigma factor activity"/>
    <property type="evidence" value="ECO:0007669"/>
    <property type="project" value="UniProtKB-KW"/>
</dbReference>
<dbReference type="CDD" id="cd06171">
    <property type="entry name" value="Sigma70_r4"/>
    <property type="match status" value="1"/>
</dbReference>
<dbReference type="PANTHER" id="PTHR43133">
    <property type="entry name" value="RNA POLYMERASE ECF-TYPE SIGMA FACTO"/>
    <property type="match status" value="1"/>
</dbReference>
<dbReference type="InterPro" id="IPR013324">
    <property type="entry name" value="RNA_pol_sigma_r3/r4-like"/>
</dbReference>